<dbReference type="FunFam" id="3.40.50.970:FF:000019">
    <property type="entry name" value="Pyruvate decarboxylase isozyme"/>
    <property type="match status" value="1"/>
</dbReference>
<dbReference type="GO" id="GO:0005829">
    <property type="term" value="C:cytosol"/>
    <property type="evidence" value="ECO:0007669"/>
    <property type="project" value="TreeGrafter"/>
</dbReference>
<dbReference type="InterPro" id="IPR012110">
    <property type="entry name" value="PDC/IPDC-like"/>
</dbReference>
<feature type="domain" description="Thiamine pyrophosphate enzyme TPP-binding" evidence="15">
    <location>
        <begin position="378"/>
        <end position="524"/>
    </location>
</feature>
<evidence type="ECO:0000256" key="3">
    <source>
        <dbReference type="ARBA" id="ARBA00002938"/>
    </source>
</evidence>
<evidence type="ECO:0000256" key="12">
    <source>
        <dbReference type="RuleBase" id="RU362132"/>
    </source>
</evidence>
<evidence type="ECO:0000256" key="4">
    <source>
        <dbReference type="ARBA" id="ARBA00007812"/>
    </source>
</evidence>
<dbReference type="Proteomes" id="UP000192448">
    <property type="component" value="Unassembled WGS sequence"/>
</dbReference>
<dbReference type="PANTHER" id="PTHR43452">
    <property type="entry name" value="PYRUVATE DECARBOXYLASE"/>
    <property type="match status" value="1"/>
</dbReference>
<dbReference type="CDD" id="cd02005">
    <property type="entry name" value="TPP_PDC_IPDC"/>
    <property type="match status" value="1"/>
</dbReference>
<gene>
    <name evidence="17" type="ORF">BST13_22225</name>
</gene>
<keyword evidence="10" id="KW-0456">Lyase</keyword>
<keyword evidence="9 12" id="KW-0786">Thiamine pyrophosphate</keyword>
<evidence type="ECO:0000259" key="16">
    <source>
        <dbReference type="Pfam" id="PF02776"/>
    </source>
</evidence>
<comment type="cofactor">
    <cofactor evidence="11">
        <name>Mg(2+)</name>
        <dbReference type="ChEBI" id="CHEBI:18420"/>
    </cofactor>
    <text evidence="11">Binds 1 Mg(2+) per subunit.</text>
</comment>
<keyword evidence="18" id="KW-1185">Reference proteome</keyword>
<dbReference type="InterPro" id="IPR047213">
    <property type="entry name" value="TPP_PYR_PDC_IPDC-like"/>
</dbReference>
<evidence type="ECO:0000259" key="14">
    <source>
        <dbReference type="Pfam" id="PF00205"/>
    </source>
</evidence>
<dbReference type="EMBL" id="MVHF01000025">
    <property type="protein sequence ID" value="ORA32466.1"/>
    <property type="molecule type" value="Genomic_DNA"/>
</dbReference>
<dbReference type="Gene3D" id="3.40.50.1220">
    <property type="entry name" value="TPP-binding domain"/>
    <property type="match status" value="1"/>
</dbReference>
<dbReference type="Gene3D" id="3.40.50.970">
    <property type="match status" value="2"/>
</dbReference>
<dbReference type="InterPro" id="IPR029061">
    <property type="entry name" value="THDP-binding"/>
</dbReference>
<sequence>MAESVIQYVLRRLNEIGIDDVFGVAGDYAFPVNDAIVEHPAINWVGCCNELNAGYAADGYARMRGVGAVCSTYGVGELAAMSAIAGSYAEHLAVFHLVGAPNLPTQEGRALVHHTLGNGEFDLFHRMAESIVCASAILTPQNAAAETERLIAAALYRRRPVYLAIPSDVSRAPVLQSAPPVVAPTSDPEALAAATKAVAAALNDAGQACVLPGILLRRLGLQGAAAAFVDAAGLPFATMFADKSVLGEDHPNYIGMYVGRLMGEPVRAFVESCDVVMMLGAKLTDGNSAGGTVRLDSSKNITIDHHRTTVGTKVYRNVEIADLLRQLSEGVSTRAQRTDIRPEPLGPVAGGDQDPITADQLYPRWAHFFRPNDVIITDTGTSSLGLALAQLPQGAEFHNQTLWASIGWATPATFGAAKATPERRLILITGEGSHQMTAQEISQLGRHGLRPIIFVLNNSGYLSERMLCKDMALAYNDIAAWNYAELPHALGCHGWFVARVSSCGELDDALTTADQADNGAYIEVITDRYEAPQMYKKLHENVKSFYNIK</sequence>
<dbReference type="Pfam" id="PF02776">
    <property type="entry name" value="TPP_enzyme_N"/>
    <property type="match status" value="1"/>
</dbReference>
<evidence type="ECO:0000256" key="8">
    <source>
        <dbReference type="ARBA" id="ARBA00022842"/>
    </source>
</evidence>
<organism evidence="17 18">
    <name type="scientific">Mycobacterium aquaticum</name>
    <dbReference type="NCBI Taxonomy" id="1927124"/>
    <lineage>
        <taxon>Bacteria</taxon>
        <taxon>Bacillati</taxon>
        <taxon>Actinomycetota</taxon>
        <taxon>Actinomycetes</taxon>
        <taxon>Mycobacteriales</taxon>
        <taxon>Mycobacteriaceae</taxon>
        <taxon>Mycobacterium</taxon>
    </lineage>
</organism>
<dbReference type="InterPro" id="IPR012001">
    <property type="entry name" value="Thiamin_PyroP_enz_TPP-bd_dom"/>
</dbReference>
<dbReference type="InterPro" id="IPR011766">
    <property type="entry name" value="TPP_enzyme_TPP-bd"/>
</dbReference>
<dbReference type="InterPro" id="IPR012000">
    <property type="entry name" value="Thiamin_PyroP_enz_cen_dom"/>
</dbReference>
<evidence type="ECO:0000256" key="9">
    <source>
        <dbReference type="ARBA" id="ARBA00023052"/>
    </source>
</evidence>
<dbReference type="PANTHER" id="PTHR43452:SF30">
    <property type="entry name" value="PYRUVATE DECARBOXYLASE ISOZYME 1-RELATED"/>
    <property type="match status" value="1"/>
</dbReference>
<dbReference type="SUPFAM" id="SSF52467">
    <property type="entry name" value="DHS-like NAD/FAD-binding domain"/>
    <property type="match status" value="1"/>
</dbReference>
<dbReference type="FunFam" id="3.40.50.970:FF:000024">
    <property type="entry name" value="Pyruvate decarboxylase isozyme"/>
    <property type="match status" value="1"/>
</dbReference>
<protein>
    <recommendedName>
        <fullName evidence="5">Alpha-keto-acid decarboxylase</fullName>
    </recommendedName>
</protein>
<keyword evidence="17" id="KW-0670">Pyruvate</keyword>
<evidence type="ECO:0000259" key="15">
    <source>
        <dbReference type="Pfam" id="PF02775"/>
    </source>
</evidence>
<comment type="function">
    <text evidence="3">Decarboxylates branched-chain and aromatic alpha-keto acids to aldehydes.</text>
</comment>
<feature type="binding site" evidence="11">
    <location>
        <position position="460"/>
    </location>
    <ligand>
        <name>Mg(2+)</name>
        <dbReference type="ChEBI" id="CHEBI:18420"/>
    </ligand>
</feature>
<evidence type="ECO:0000313" key="18">
    <source>
        <dbReference type="Proteomes" id="UP000192448"/>
    </source>
</evidence>
<evidence type="ECO:0000256" key="2">
    <source>
        <dbReference type="ARBA" id="ARBA00001964"/>
    </source>
</evidence>
<dbReference type="PIRSF" id="PIRSF036565">
    <property type="entry name" value="Pyruvt_ip_decrb"/>
    <property type="match status" value="1"/>
</dbReference>
<keyword evidence="8 11" id="KW-0460">Magnesium</keyword>
<keyword evidence="7" id="KW-0210">Decarboxylase</keyword>
<evidence type="ECO:0000256" key="11">
    <source>
        <dbReference type="PIRSR" id="PIRSR036565-2"/>
    </source>
</evidence>
<evidence type="ECO:0000256" key="1">
    <source>
        <dbReference type="ARBA" id="ARBA00001920"/>
    </source>
</evidence>
<evidence type="ECO:0000256" key="10">
    <source>
        <dbReference type="ARBA" id="ARBA00023239"/>
    </source>
</evidence>
<comment type="cofactor">
    <cofactor evidence="1">
        <name>a metal cation</name>
        <dbReference type="ChEBI" id="CHEBI:25213"/>
    </cofactor>
</comment>
<feature type="domain" description="Thiamine pyrophosphate enzyme central" evidence="14">
    <location>
        <begin position="196"/>
        <end position="320"/>
    </location>
</feature>
<dbReference type="Pfam" id="PF02775">
    <property type="entry name" value="TPP_enzyme_C"/>
    <property type="match status" value="1"/>
</dbReference>
<evidence type="ECO:0000313" key="17">
    <source>
        <dbReference type="EMBL" id="ORA32466.1"/>
    </source>
</evidence>
<dbReference type="InterPro" id="IPR029035">
    <property type="entry name" value="DHS-like_NAD/FAD-binding_dom"/>
</dbReference>
<dbReference type="InterPro" id="IPR047214">
    <property type="entry name" value="TPP_PDC_IPDC"/>
</dbReference>
<feature type="binding site" evidence="11">
    <location>
        <position position="458"/>
    </location>
    <ligand>
        <name>Mg(2+)</name>
        <dbReference type="ChEBI" id="CHEBI:18420"/>
    </ligand>
</feature>
<evidence type="ECO:0000256" key="7">
    <source>
        <dbReference type="ARBA" id="ARBA00022793"/>
    </source>
</evidence>
<dbReference type="GO" id="GO:0000287">
    <property type="term" value="F:magnesium ion binding"/>
    <property type="evidence" value="ECO:0007669"/>
    <property type="project" value="InterPro"/>
</dbReference>
<evidence type="ECO:0000256" key="5">
    <source>
        <dbReference type="ARBA" id="ARBA00020054"/>
    </source>
</evidence>
<dbReference type="AlphaFoldDB" id="A0A1X0AS21"/>
<dbReference type="GO" id="GO:0004737">
    <property type="term" value="F:pyruvate decarboxylase activity"/>
    <property type="evidence" value="ECO:0007669"/>
    <property type="project" value="TreeGrafter"/>
</dbReference>
<dbReference type="OrthoDB" id="4959782at2"/>
<dbReference type="GO" id="GO:0030976">
    <property type="term" value="F:thiamine pyrophosphate binding"/>
    <property type="evidence" value="ECO:0007669"/>
    <property type="project" value="InterPro"/>
</dbReference>
<dbReference type="SUPFAM" id="SSF52518">
    <property type="entry name" value="Thiamin diphosphate-binding fold (THDP-binding)"/>
    <property type="match status" value="2"/>
</dbReference>
<dbReference type="Pfam" id="PF00205">
    <property type="entry name" value="TPP_enzyme_M"/>
    <property type="match status" value="1"/>
</dbReference>
<comment type="caution">
    <text evidence="17">The sequence shown here is derived from an EMBL/GenBank/DDBJ whole genome shotgun (WGS) entry which is preliminary data.</text>
</comment>
<feature type="domain" description="Thiamine pyrophosphate enzyme N-terminal TPP-binding" evidence="16">
    <location>
        <begin position="5"/>
        <end position="107"/>
    </location>
</feature>
<comment type="similarity">
    <text evidence="4 12">Belongs to the TPP enzyme family.</text>
</comment>
<dbReference type="STRING" id="1927124.BST13_22225"/>
<comment type="cofactor">
    <cofactor evidence="2">
        <name>thiamine diphosphate</name>
        <dbReference type="ChEBI" id="CHEBI:58937"/>
    </cofactor>
</comment>
<feature type="region of interest" description="Disordered" evidence="13">
    <location>
        <begin position="334"/>
        <end position="353"/>
    </location>
</feature>
<reference evidence="17 18" key="1">
    <citation type="submission" date="2017-02" db="EMBL/GenBank/DDBJ databases">
        <title>The new phylogeny of genus Mycobacterium.</title>
        <authorList>
            <person name="Tortoli E."/>
            <person name="Trovato A."/>
            <person name="Cirillo D.M."/>
        </authorList>
    </citation>
    <scope>NUCLEOTIDE SEQUENCE [LARGE SCALE GENOMIC DNA]</scope>
    <source>
        <strain evidence="17 18">RW6</strain>
    </source>
</reference>
<evidence type="ECO:0000256" key="13">
    <source>
        <dbReference type="SAM" id="MobiDB-lite"/>
    </source>
</evidence>
<evidence type="ECO:0000256" key="6">
    <source>
        <dbReference type="ARBA" id="ARBA00022723"/>
    </source>
</evidence>
<proteinExistence type="inferred from homology"/>
<name>A0A1X0AS21_9MYCO</name>
<dbReference type="CDD" id="cd07038">
    <property type="entry name" value="TPP_PYR_PDC_IPDC_like"/>
    <property type="match status" value="1"/>
</dbReference>
<keyword evidence="6 11" id="KW-0479">Metal-binding</keyword>
<accession>A0A1X0AS21</accession>
<dbReference type="GO" id="GO:0000949">
    <property type="term" value="P:aromatic amino acid family catabolic process to alcohol via Ehrlich pathway"/>
    <property type="evidence" value="ECO:0007669"/>
    <property type="project" value="TreeGrafter"/>
</dbReference>
<dbReference type="RefSeq" id="WP_083166188.1">
    <property type="nucleotide sequence ID" value="NZ_MVHF01000025.1"/>
</dbReference>